<reference evidence="2" key="2">
    <citation type="submission" date="2013-12" db="EMBL/GenBank/DDBJ databases">
        <authorList>
            <person name="Yu Y."/>
            <person name="Lee S."/>
            <person name="de Baynast K."/>
            <person name="Wissotski M."/>
            <person name="Liu L."/>
            <person name="Talag J."/>
            <person name="Goicoechea J."/>
            <person name="Angelova A."/>
            <person name="Jetty R."/>
            <person name="Kudrna D."/>
            <person name="Golser W."/>
            <person name="Rivera L."/>
            <person name="Zhang J."/>
            <person name="Wing R."/>
        </authorList>
    </citation>
    <scope>NUCLEOTIDE SEQUENCE</scope>
</reference>
<evidence type="ECO:0000313" key="2">
    <source>
        <dbReference type="Proteomes" id="UP000032180"/>
    </source>
</evidence>
<sequence length="204" mass="21984">MQSHIPKPNTTRFDAVQLGRACVPLLPPTPRSLAPTPPTAPTTLACIYTHPQVASYRPPKSNVRPKNTRPHTHATFPLFPLHFHLQAKSTEDSSLQPMCGGAIIYDYIPARRRVCASDFWPDADADDSDPHAPAPEKHGGGGAACSVEVKELSEELEMYENYMNFLGIPYMEGGAPASGAGGEEGAAPAGLWAFDDYEMPSLGL</sequence>
<reference evidence="1 2" key="1">
    <citation type="submission" date="2012-08" db="EMBL/GenBank/DDBJ databases">
        <title>Oryza genome evolution.</title>
        <authorList>
            <person name="Wing R.A."/>
        </authorList>
    </citation>
    <scope>NUCLEOTIDE SEQUENCE</scope>
</reference>
<reference evidence="1" key="3">
    <citation type="submission" date="2015-04" db="UniProtKB">
        <authorList>
            <consortium name="EnsemblPlants"/>
        </authorList>
    </citation>
    <scope>IDENTIFICATION</scope>
</reference>
<name>A0A0D9V077_9ORYZ</name>
<dbReference type="Proteomes" id="UP000032180">
    <property type="component" value="Chromosome 1"/>
</dbReference>
<keyword evidence="2" id="KW-1185">Reference proteome</keyword>
<organism evidence="1 2">
    <name type="scientific">Leersia perrieri</name>
    <dbReference type="NCBI Taxonomy" id="77586"/>
    <lineage>
        <taxon>Eukaryota</taxon>
        <taxon>Viridiplantae</taxon>
        <taxon>Streptophyta</taxon>
        <taxon>Embryophyta</taxon>
        <taxon>Tracheophyta</taxon>
        <taxon>Spermatophyta</taxon>
        <taxon>Magnoliopsida</taxon>
        <taxon>Liliopsida</taxon>
        <taxon>Poales</taxon>
        <taxon>Poaceae</taxon>
        <taxon>BOP clade</taxon>
        <taxon>Oryzoideae</taxon>
        <taxon>Oryzeae</taxon>
        <taxon>Oryzinae</taxon>
        <taxon>Leersia</taxon>
    </lineage>
</organism>
<dbReference type="AlphaFoldDB" id="A0A0D9V077"/>
<dbReference type="EnsemblPlants" id="LPERR01G12030.1">
    <property type="protein sequence ID" value="LPERR01G12030.1"/>
    <property type="gene ID" value="LPERR01G12030"/>
</dbReference>
<protein>
    <submittedName>
        <fullName evidence="1">Uncharacterized protein</fullName>
    </submittedName>
</protein>
<evidence type="ECO:0000313" key="1">
    <source>
        <dbReference type="EnsemblPlants" id="LPERR01G12030.1"/>
    </source>
</evidence>
<accession>A0A0D9V077</accession>
<dbReference type="STRING" id="77586.A0A0D9V077"/>
<proteinExistence type="predicted"/>
<dbReference type="HOGENOM" id="CLU_1344980_0_0_1"/>
<dbReference type="Gramene" id="LPERR01G12030.1">
    <property type="protein sequence ID" value="LPERR01G12030.1"/>
    <property type="gene ID" value="LPERR01G12030"/>
</dbReference>